<dbReference type="EMBL" id="CP019434">
    <property type="protein sequence ID" value="APZ43193.1"/>
    <property type="molecule type" value="Genomic_DNA"/>
</dbReference>
<gene>
    <name evidence="2" type="ORF">BW247_08895</name>
</gene>
<sequence length="272" mass="29800">MPAFRQLLIITLACAGVWLPLSQASAETTQTKPQNSYRVEMVFFTFNSPDNFDQENWQQGLPSPDPAHALNLFGGQSAPGFRALPATAYQLDAAAQRLQASGRYTVIGHIAWVQPGLSIGHAVPIEINMGANYAPLYPSLTQPRFTMRNGQTVEIPAQQQLYQLAGTVKIVLSRYLHLYTDLVLRVPTEPAALPAPAGTQTMPPGALPIDAPQLVEDVPVIQDPQHARPAAGGTLTDVHIVEHRRTRSRVLNYVDQPMLGILFEIWPIGNSR</sequence>
<evidence type="ECO:0000313" key="3">
    <source>
        <dbReference type="Proteomes" id="UP000243807"/>
    </source>
</evidence>
<dbReference type="Proteomes" id="UP000243807">
    <property type="component" value="Chromosome"/>
</dbReference>
<keyword evidence="3" id="KW-1185">Reference proteome</keyword>
<reference evidence="2 3" key="1">
    <citation type="submission" date="2017-01" db="EMBL/GenBank/DDBJ databases">
        <title>Draft sequence of Acidihalobacter ferrooxidans strain DSM 14175 (strain V8).</title>
        <authorList>
            <person name="Khaleque H.N."/>
            <person name="Ramsay J.P."/>
            <person name="Murphy R.J.T."/>
            <person name="Kaksonen A.H."/>
            <person name="Boxall N.J."/>
            <person name="Watkin E.L.J."/>
        </authorList>
    </citation>
    <scope>NUCLEOTIDE SEQUENCE [LARGE SCALE GENOMIC DNA]</scope>
    <source>
        <strain evidence="2 3">V8</strain>
    </source>
</reference>
<evidence type="ECO:0000313" key="2">
    <source>
        <dbReference type="EMBL" id="APZ43193.1"/>
    </source>
</evidence>
<dbReference type="InterPro" id="IPR021241">
    <property type="entry name" value="CsiV"/>
</dbReference>
<name>A0A1P8UH66_9GAMM</name>
<dbReference type="STRING" id="1765967.BW247_08895"/>
<dbReference type="AlphaFoldDB" id="A0A1P8UH66"/>
<proteinExistence type="predicted"/>
<evidence type="ECO:0000256" key="1">
    <source>
        <dbReference type="SAM" id="SignalP"/>
    </source>
</evidence>
<accession>A0A1P8UH66</accession>
<keyword evidence="1" id="KW-0732">Signal</keyword>
<evidence type="ECO:0008006" key="4">
    <source>
        <dbReference type="Google" id="ProtNLM"/>
    </source>
</evidence>
<feature type="signal peptide" evidence="1">
    <location>
        <begin position="1"/>
        <end position="26"/>
    </location>
</feature>
<dbReference type="KEGG" id="afy:BW247_08895"/>
<dbReference type="Pfam" id="PF10972">
    <property type="entry name" value="CsiV"/>
    <property type="match status" value="1"/>
</dbReference>
<organism evidence="2 3">
    <name type="scientific">Acidihalobacter ferrooxydans</name>
    <dbReference type="NCBI Taxonomy" id="1765967"/>
    <lineage>
        <taxon>Bacteria</taxon>
        <taxon>Pseudomonadati</taxon>
        <taxon>Pseudomonadota</taxon>
        <taxon>Gammaproteobacteria</taxon>
        <taxon>Chromatiales</taxon>
        <taxon>Ectothiorhodospiraceae</taxon>
        <taxon>Acidihalobacter</taxon>
    </lineage>
</organism>
<dbReference type="RefSeq" id="WP_076836834.1">
    <property type="nucleotide sequence ID" value="NZ_CP019434.1"/>
</dbReference>
<feature type="chain" id="PRO_5013383602" description="Peptidoglycan-binding protein CsiV" evidence="1">
    <location>
        <begin position="27"/>
        <end position="272"/>
    </location>
</feature>
<protein>
    <recommendedName>
        <fullName evidence="4">Peptidoglycan-binding protein CsiV</fullName>
    </recommendedName>
</protein>
<dbReference type="OrthoDB" id="5566524at2"/>